<proteinExistence type="predicted"/>
<dbReference type="Pfam" id="PF00077">
    <property type="entry name" value="RVP"/>
    <property type="match status" value="1"/>
</dbReference>
<evidence type="ECO:0000259" key="4">
    <source>
        <dbReference type="PROSITE" id="PS50175"/>
    </source>
</evidence>
<dbReference type="PANTHER" id="PTHR19422">
    <property type="entry name" value="GAG RETROVIRAL POLYPROTEIN"/>
    <property type="match status" value="1"/>
</dbReference>
<evidence type="ECO:0000256" key="2">
    <source>
        <dbReference type="ARBA" id="ARBA00022750"/>
    </source>
</evidence>
<gene>
    <name evidence="5" type="ORF">DUI87_20753</name>
</gene>
<dbReference type="Proteomes" id="UP000269221">
    <property type="component" value="Unassembled WGS sequence"/>
</dbReference>
<keyword evidence="6" id="KW-1185">Reference proteome</keyword>
<evidence type="ECO:0000313" key="6">
    <source>
        <dbReference type="Proteomes" id="UP000269221"/>
    </source>
</evidence>
<evidence type="ECO:0000256" key="3">
    <source>
        <dbReference type="ARBA" id="ARBA00022801"/>
    </source>
</evidence>
<dbReference type="InterPro" id="IPR018061">
    <property type="entry name" value="Retropepsins"/>
</dbReference>
<evidence type="ECO:0000256" key="1">
    <source>
        <dbReference type="ARBA" id="ARBA00022670"/>
    </source>
</evidence>
<dbReference type="SUPFAM" id="SSF50630">
    <property type="entry name" value="Acid proteases"/>
    <property type="match status" value="1"/>
</dbReference>
<name>A0A3M0JRB3_HIRRU</name>
<dbReference type="AlphaFoldDB" id="A0A3M0JRB3"/>
<dbReference type="InterPro" id="IPR051592">
    <property type="entry name" value="HERV-K_Pro_peptidase_A2"/>
</dbReference>
<dbReference type="OrthoDB" id="9208446at2759"/>
<dbReference type="EMBL" id="QRBI01000131">
    <property type="protein sequence ID" value="RMC03553.1"/>
    <property type="molecule type" value="Genomic_DNA"/>
</dbReference>
<keyword evidence="3" id="KW-0378">Hydrolase</keyword>
<sequence>MVWQLRKPIRLVTVKAYHFRSTHWTVVLIDPEKDSTNQTEQTTGQDNNCEFCVIRDTTHTPSETEIIPATIKGGLTDLILLACCPQPPFYLAKGQIISQAIPIPAGVTVDDKSSDVYWAEVVGEDKPIMDCNLRHGTEHLHVNGLLNTGVEVTIIPERIWPPHRKLQPMAGKIHGVGGVKLVKVSKRIVQIEGPDGKLASVRPLVINFKQPLWGRDTMPQWGVKLTIPKNPKDF</sequence>
<dbReference type="InterPro" id="IPR021109">
    <property type="entry name" value="Peptidase_aspartic_dom_sf"/>
</dbReference>
<reference evidence="5 6" key="1">
    <citation type="submission" date="2018-07" db="EMBL/GenBank/DDBJ databases">
        <title>A high quality draft genome assembly of the barn swallow (H. rustica rustica).</title>
        <authorList>
            <person name="Formenti G."/>
            <person name="Chiara M."/>
            <person name="Poveda L."/>
            <person name="Francoijs K.-J."/>
            <person name="Bonisoli-Alquati A."/>
            <person name="Canova L."/>
            <person name="Gianfranceschi L."/>
            <person name="Horner D.S."/>
            <person name="Saino N."/>
        </authorList>
    </citation>
    <scope>NUCLEOTIDE SEQUENCE [LARGE SCALE GENOMIC DNA]</scope>
    <source>
        <strain evidence="5">Chelidonia</strain>
        <tissue evidence="5">Blood</tissue>
    </source>
</reference>
<dbReference type="GO" id="GO:0004190">
    <property type="term" value="F:aspartic-type endopeptidase activity"/>
    <property type="evidence" value="ECO:0007669"/>
    <property type="project" value="UniProtKB-KW"/>
</dbReference>
<accession>A0A3M0JRB3</accession>
<organism evidence="5 6">
    <name type="scientific">Hirundo rustica rustica</name>
    <dbReference type="NCBI Taxonomy" id="333673"/>
    <lineage>
        <taxon>Eukaryota</taxon>
        <taxon>Metazoa</taxon>
        <taxon>Chordata</taxon>
        <taxon>Craniata</taxon>
        <taxon>Vertebrata</taxon>
        <taxon>Euteleostomi</taxon>
        <taxon>Archelosauria</taxon>
        <taxon>Archosauria</taxon>
        <taxon>Dinosauria</taxon>
        <taxon>Saurischia</taxon>
        <taxon>Theropoda</taxon>
        <taxon>Coelurosauria</taxon>
        <taxon>Aves</taxon>
        <taxon>Neognathae</taxon>
        <taxon>Neoaves</taxon>
        <taxon>Telluraves</taxon>
        <taxon>Australaves</taxon>
        <taxon>Passeriformes</taxon>
        <taxon>Sylvioidea</taxon>
        <taxon>Hirundinidae</taxon>
        <taxon>Hirundo</taxon>
    </lineage>
</organism>
<comment type="caution">
    <text evidence="5">The sequence shown here is derived from an EMBL/GenBank/DDBJ whole genome shotgun (WGS) entry which is preliminary data.</text>
</comment>
<dbReference type="Gene3D" id="2.40.70.10">
    <property type="entry name" value="Acid Proteases"/>
    <property type="match status" value="1"/>
</dbReference>
<dbReference type="GO" id="GO:0006508">
    <property type="term" value="P:proteolysis"/>
    <property type="evidence" value="ECO:0007669"/>
    <property type="project" value="UniProtKB-KW"/>
</dbReference>
<keyword evidence="2" id="KW-0064">Aspartyl protease</keyword>
<dbReference type="PROSITE" id="PS50175">
    <property type="entry name" value="ASP_PROT_RETROV"/>
    <property type="match status" value="1"/>
</dbReference>
<feature type="domain" description="Peptidase A2" evidence="4">
    <location>
        <begin position="142"/>
        <end position="217"/>
    </location>
</feature>
<keyword evidence="1" id="KW-0645">Protease</keyword>
<evidence type="ECO:0000313" key="5">
    <source>
        <dbReference type="EMBL" id="RMC03553.1"/>
    </source>
</evidence>
<dbReference type="PANTHER" id="PTHR19422:SF123">
    <property type="entry name" value="RT1 CLASS I, LOCUS CE15"/>
    <property type="match status" value="1"/>
</dbReference>
<dbReference type="InterPro" id="IPR001995">
    <property type="entry name" value="Peptidase_A2_cat"/>
</dbReference>
<protein>
    <recommendedName>
        <fullName evidence="4">Peptidase A2 domain-containing protein</fullName>
    </recommendedName>
</protein>